<evidence type="ECO:0000313" key="13">
    <source>
        <dbReference type="EMBL" id="GET33378.1"/>
    </source>
</evidence>
<dbReference type="PANTHER" id="PTHR43547:SF2">
    <property type="entry name" value="HYBRID SIGNAL TRANSDUCTION HISTIDINE KINASE C"/>
    <property type="match status" value="1"/>
</dbReference>
<sequence>MADERQFEIRPLTNSNGLSNSSVNAIFQDSDHVLWIGTWDGLNRYDGHAIQIFRPEPDNPNSLSNQVILKIEEGKDGDLWILTMHGINRLNPYTKQIKRYFFGREEKAPLTESEFHLAVDQQRNVFFEAKDWGLGYYANDSVQRFPSGDLPSLAVKKISFSPLNTLLIQYANGDLADVSLQHGADGTITIVGYKKIGQNVRDFINESDDKLLILTNDGRLAFYQFSTGKTETTRFTGIQKLIGRTSLGVLLAGEKEHFILTPNGQIERNSWLGHINSRKLSTVFEGNEGVVWIGTDGDGIYKLFPRHKLFHSVTQTQIEALRGGNVRAFSLAPDSALWVGTKGQGLFRFSPHFYLNGPEENIPVDNFYSANSSLNNSVFSLFCGKDSLMFIGTDGEGLSVYDLRYHRVVDWQSIEGTANYAPFRSVYAIYQDAQGFIWLGTNGYGMFRLRMERDGRKLKLTNFKQYEANENLAGKLSSNIIFSIIPENDHELWIGTRLGGLNLFDKGSETFRVFRKEPADSLSLSSDDILCLYKDTLKRLWIGTSLGLNYLETNKLSDHPAFHSFTTNDGLPNNTIHGMVCDHAGNLWVSTNLGLSQFNVENHRFRNFTEEDGLQNNEFADGAFFRDNQTGYIFMGGNSGFNYFRSSDIGEYTYIPNIAVSAIKGQNDDQPYYPSFVVTPELRNPPHVKLKYDQNFFDITLAALSFINSEKCQYAYYLENFDKQWNNIQTRRVISFTNVPPGKYTLWLKWSNSDGIWSPPVHAIDFQIKPIFWESAWAIGIYVLLTLFFLLFVQNYWKKQQLLKQNIELRKREEALHQNKLTFFTNIAHELQTPLTLIVGPSQKLADDPGIDQERQKFVRMIQRNTNRLLFLIQQLMEFRKAEYGHLEMEKMYFNLVNLVEQIAELFDDWAIQNQIDYTIDSPSEIPGWFDQDKIEKIIFNLLSNAFKYTPKGGNIKLKMQVDEAKSQVRIEVMNSGKGIPKEKIPRLFERFFITDEGSNSEPDKFRTGIGLAYARSLVTALGGTIDVESVENELTTFAVVLPCSQENAEAVDAQEPVDEVILSRQLQHILVEPKLSAEENGQEKIRTLEALENKLKTVLIVEDEPDIHLLLDGILKDKYRLLTAFNGVEALKVLETEMPDLIISDVMMPEMDGIALCKQLKTELKTCHIPIILLTAKSSVTHRIEGLESGANSYIPKPFHRQHLEIRIEKLLEERERIARYFQQDNGMENLTQLSIAEEDQQFIDKVMELIRQHISDEELQAVFLEKEMGMSSSQFYRKLKQISGMSPGDMIRSMRLKHAAHLLKTTSMTVTEVFYQSGFNNRSYFYREFQKMYQIPPKQFQLSFKK</sequence>
<dbReference type="Gene3D" id="3.40.50.2300">
    <property type="match status" value="1"/>
</dbReference>
<dbReference type="SMART" id="SM00342">
    <property type="entry name" value="HTH_ARAC"/>
    <property type="match status" value="1"/>
</dbReference>
<dbReference type="PROSITE" id="PS50110">
    <property type="entry name" value="RESPONSE_REGULATORY"/>
    <property type="match status" value="1"/>
</dbReference>
<dbReference type="Pfam" id="PF07495">
    <property type="entry name" value="Y_Y_Y"/>
    <property type="match status" value="1"/>
</dbReference>
<dbReference type="InterPro" id="IPR003594">
    <property type="entry name" value="HATPase_dom"/>
</dbReference>
<accession>A0A5M4B084</accession>
<dbReference type="InterPro" id="IPR036097">
    <property type="entry name" value="HisK_dim/P_sf"/>
</dbReference>
<dbReference type="FunFam" id="3.30.565.10:FF:000006">
    <property type="entry name" value="Sensor histidine kinase WalK"/>
    <property type="match status" value="1"/>
</dbReference>
<dbReference type="InterPro" id="IPR036890">
    <property type="entry name" value="HATPase_C_sf"/>
</dbReference>
<dbReference type="Proteomes" id="UP000391834">
    <property type="component" value="Unassembled WGS sequence"/>
</dbReference>
<dbReference type="EC" id="2.7.13.3" evidence="2"/>
<evidence type="ECO:0000256" key="1">
    <source>
        <dbReference type="ARBA" id="ARBA00000085"/>
    </source>
</evidence>
<organism evidence="13 14">
    <name type="scientific">Prolixibacter bellariivorans</name>
    <dbReference type="NCBI Taxonomy" id="314319"/>
    <lineage>
        <taxon>Bacteria</taxon>
        <taxon>Pseudomonadati</taxon>
        <taxon>Bacteroidota</taxon>
        <taxon>Bacteroidia</taxon>
        <taxon>Marinilabiliales</taxon>
        <taxon>Prolixibacteraceae</taxon>
        <taxon>Prolixibacter</taxon>
    </lineage>
</organism>
<keyword evidence="4" id="KW-0808">Transferase</keyword>
<dbReference type="PROSITE" id="PS50109">
    <property type="entry name" value="HIS_KIN"/>
    <property type="match status" value="1"/>
</dbReference>
<comment type="catalytic activity">
    <reaction evidence="1">
        <text>ATP + protein L-histidine = ADP + protein N-phospho-L-histidine.</text>
        <dbReference type="EC" id="2.7.13.3"/>
    </reaction>
</comment>
<dbReference type="CDD" id="cd00075">
    <property type="entry name" value="HATPase"/>
    <property type="match status" value="1"/>
</dbReference>
<dbReference type="Pfam" id="PF00512">
    <property type="entry name" value="HisKA"/>
    <property type="match status" value="1"/>
</dbReference>
<proteinExistence type="predicted"/>
<dbReference type="SUPFAM" id="SSF63829">
    <property type="entry name" value="Calcium-dependent phosphotriesterase"/>
    <property type="match status" value="2"/>
</dbReference>
<dbReference type="Pfam" id="PF12833">
    <property type="entry name" value="HTH_18"/>
    <property type="match status" value="1"/>
</dbReference>
<evidence type="ECO:0000259" key="10">
    <source>
        <dbReference type="PROSITE" id="PS01124"/>
    </source>
</evidence>
<dbReference type="PRINTS" id="PR00344">
    <property type="entry name" value="BCTRLSENSOR"/>
</dbReference>
<dbReference type="Gene3D" id="1.10.10.60">
    <property type="entry name" value="Homeodomain-like"/>
    <property type="match status" value="1"/>
</dbReference>
<comment type="caution">
    <text evidence="13">The sequence shown here is derived from an EMBL/GenBank/DDBJ whole genome shotgun (WGS) entry which is preliminary data.</text>
</comment>
<keyword evidence="6" id="KW-0805">Transcription regulation</keyword>
<dbReference type="InterPro" id="IPR004358">
    <property type="entry name" value="Sig_transdc_His_kin-like_C"/>
</dbReference>
<feature type="modified residue" description="4-aspartylphosphate" evidence="8">
    <location>
        <position position="1146"/>
    </location>
</feature>
<dbReference type="InterPro" id="IPR003661">
    <property type="entry name" value="HisK_dim/P_dom"/>
</dbReference>
<evidence type="ECO:0000256" key="9">
    <source>
        <dbReference type="SAM" id="Phobius"/>
    </source>
</evidence>
<evidence type="ECO:0000256" key="2">
    <source>
        <dbReference type="ARBA" id="ARBA00012438"/>
    </source>
</evidence>
<name>A0A5M4B084_9BACT</name>
<dbReference type="Gene3D" id="3.30.565.10">
    <property type="entry name" value="Histidine kinase-like ATPase, C-terminal domain"/>
    <property type="match status" value="1"/>
</dbReference>
<dbReference type="Gene3D" id="2.60.40.10">
    <property type="entry name" value="Immunoglobulins"/>
    <property type="match status" value="1"/>
</dbReference>
<evidence type="ECO:0000256" key="4">
    <source>
        <dbReference type="ARBA" id="ARBA00022679"/>
    </source>
</evidence>
<dbReference type="InterPro" id="IPR018060">
    <property type="entry name" value="HTH_AraC"/>
</dbReference>
<dbReference type="Pfam" id="PF02518">
    <property type="entry name" value="HATPase_c"/>
    <property type="match status" value="1"/>
</dbReference>
<keyword evidence="7" id="KW-0804">Transcription</keyword>
<dbReference type="Gene3D" id="2.130.10.10">
    <property type="entry name" value="YVTN repeat-like/Quinoprotein amine dehydrogenase"/>
    <property type="match status" value="2"/>
</dbReference>
<feature type="transmembrane region" description="Helical" evidence="9">
    <location>
        <begin position="776"/>
        <end position="797"/>
    </location>
</feature>
<dbReference type="CDD" id="cd00082">
    <property type="entry name" value="HisKA"/>
    <property type="match status" value="1"/>
</dbReference>
<evidence type="ECO:0000256" key="8">
    <source>
        <dbReference type="PROSITE-ProRule" id="PRU00169"/>
    </source>
</evidence>
<keyword evidence="3 8" id="KW-0597">Phosphoprotein</keyword>
<dbReference type="EMBL" id="BLAX01000001">
    <property type="protein sequence ID" value="GET33378.1"/>
    <property type="molecule type" value="Genomic_DNA"/>
</dbReference>
<evidence type="ECO:0000256" key="5">
    <source>
        <dbReference type="ARBA" id="ARBA00022777"/>
    </source>
</evidence>
<dbReference type="InterPro" id="IPR001789">
    <property type="entry name" value="Sig_transdc_resp-reg_receiver"/>
</dbReference>
<dbReference type="SUPFAM" id="SSF55874">
    <property type="entry name" value="ATPase domain of HSP90 chaperone/DNA topoisomerase II/histidine kinase"/>
    <property type="match status" value="1"/>
</dbReference>
<keyword evidence="9" id="KW-1133">Transmembrane helix</keyword>
<keyword evidence="5 13" id="KW-0418">Kinase</keyword>
<dbReference type="SMART" id="SM00448">
    <property type="entry name" value="REC"/>
    <property type="match status" value="1"/>
</dbReference>
<protein>
    <recommendedName>
        <fullName evidence="2">histidine kinase</fullName>
        <ecNumber evidence="2">2.7.13.3</ecNumber>
    </recommendedName>
</protein>
<feature type="domain" description="Histidine kinase" evidence="11">
    <location>
        <begin position="826"/>
        <end position="1046"/>
    </location>
</feature>
<dbReference type="Pfam" id="PF00072">
    <property type="entry name" value="Response_reg"/>
    <property type="match status" value="1"/>
</dbReference>
<keyword evidence="9" id="KW-0812">Transmembrane</keyword>
<reference evidence="13 14" key="1">
    <citation type="submission" date="2019-10" db="EMBL/GenBank/DDBJ databases">
        <title>Prolixibacter strains distinguished by the presence of nitrate reductase genes were adept at nitrate-dependent anaerobic corrosion of metallic iron and carbon steel.</title>
        <authorList>
            <person name="Iino T."/>
            <person name="Shono N."/>
            <person name="Ito K."/>
            <person name="Nakamura R."/>
            <person name="Sueoka K."/>
            <person name="Harayama S."/>
            <person name="Ohkuma M."/>
        </authorList>
    </citation>
    <scope>NUCLEOTIDE SEQUENCE [LARGE SCALE GENOMIC DNA]</scope>
    <source>
        <strain evidence="13 14">JCM 13498</strain>
    </source>
</reference>
<dbReference type="InterPro" id="IPR005467">
    <property type="entry name" value="His_kinase_dom"/>
</dbReference>
<dbReference type="InterPro" id="IPR013783">
    <property type="entry name" value="Ig-like_fold"/>
</dbReference>
<dbReference type="SUPFAM" id="SSF52172">
    <property type="entry name" value="CheY-like"/>
    <property type="match status" value="1"/>
</dbReference>
<dbReference type="SUPFAM" id="SSF46689">
    <property type="entry name" value="Homeodomain-like"/>
    <property type="match status" value="1"/>
</dbReference>
<dbReference type="RefSeq" id="WP_025864404.1">
    <property type="nucleotide sequence ID" value="NZ_BLAX01000001.1"/>
</dbReference>
<dbReference type="InterPro" id="IPR011123">
    <property type="entry name" value="Y_Y_Y"/>
</dbReference>
<keyword evidence="9" id="KW-0472">Membrane</keyword>
<dbReference type="Gene3D" id="1.10.287.130">
    <property type="match status" value="1"/>
</dbReference>
<dbReference type="InterPro" id="IPR011006">
    <property type="entry name" value="CheY-like_superfamily"/>
</dbReference>
<dbReference type="GO" id="GO:0000155">
    <property type="term" value="F:phosphorelay sensor kinase activity"/>
    <property type="evidence" value="ECO:0007669"/>
    <property type="project" value="InterPro"/>
</dbReference>
<feature type="domain" description="HTH araC/xylS-type" evidence="10">
    <location>
        <begin position="1246"/>
        <end position="1345"/>
    </location>
</feature>
<dbReference type="SMART" id="SM00388">
    <property type="entry name" value="HisKA"/>
    <property type="match status" value="1"/>
</dbReference>
<dbReference type="InterPro" id="IPR011110">
    <property type="entry name" value="Reg_prop"/>
</dbReference>
<dbReference type="Pfam" id="PF07494">
    <property type="entry name" value="Reg_prop"/>
    <property type="match status" value="4"/>
</dbReference>
<dbReference type="SUPFAM" id="SSF47384">
    <property type="entry name" value="Homodimeric domain of signal transducing histidine kinase"/>
    <property type="match status" value="1"/>
</dbReference>
<evidence type="ECO:0000313" key="14">
    <source>
        <dbReference type="Proteomes" id="UP000391834"/>
    </source>
</evidence>
<gene>
    <name evidence="13" type="ORF">PbJCM13498_22410</name>
</gene>
<evidence type="ECO:0000259" key="11">
    <source>
        <dbReference type="PROSITE" id="PS50109"/>
    </source>
</evidence>
<dbReference type="GO" id="GO:0003700">
    <property type="term" value="F:DNA-binding transcription factor activity"/>
    <property type="evidence" value="ECO:0007669"/>
    <property type="project" value="InterPro"/>
</dbReference>
<dbReference type="PROSITE" id="PS01124">
    <property type="entry name" value="HTH_ARAC_FAMILY_2"/>
    <property type="match status" value="1"/>
</dbReference>
<keyword evidence="14" id="KW-1185">Reference proteome</keyword>
<dbReference type="InterPro" id="IPR009057">
    <property type="entry name" value="Homeodomain-like_sf"/>
</dbReference>
<feature type="domain" description="Response regulatory" evidence="12">
    <location>
        <begin position="1098"/>
        <end position="1213"/>
    </location>
</feature>
<dbReference type="PANTHER" id="PTHR43547">
    <property type="entry name" value="TWO-COMPONENT HISTIDINE KINASE"/>
    <property type="match status" value="1"/>
</dbReference>
<dbReference type="SMART" id="SM00387">
    <property type="entry name" value="HATPase_c"/>
    <property type="match status" value="1"/>
</dbReference>
<dbReference type="GO" id="GO:0043565">
    <property type="term" value="F:sequence-specific DNA binding"/>
    <property type="evidence" value="ECO:0007669"/>
    <property type="project" value="InterPro"/>
</dbReference>
<evidence type="ECO:0000256" key="3">
    <source>
        <dbReference type="ARBA" id="ARBA00022553"/>
    </source>
</evidence>
<evidence type="ECO:0000259" key="12">
    <source>
        <dbReference type="PROSITE" id="PS50110"/>
    </source>
</evidence>
<evidence type="ECO:0000256" key="6">
    <source>
        <dbReference type="ARBA" id="ARBA00023015"/>
    </source>
</evidence>
<dbReference type="InterPro" id="IPR015943">
    <property type="entry name" value="WD40/YVTN_repeat-like_dom_sf"/>
</dbReference>
<evidence type="ECO:0000256" key="7">
    <source>
        <dbReference type="ARBA" id="ARBA00023163"/>
    </source>
</evidence>